<dbReference type="InterPro" id="IPR029045">
    <property type="entry name" value="ClpP/crotonase-like_dom_sf"/>
</dbReference>
<evidence type="ECO:0000256" key="3">
    <source>
        <dbReference type="ARBA" id="ARBA00022825"/>
    </source>
</evidence>
<dbReference type="GO" id="GO:0004252">
    <property type="term" value="F:serine-type endopeptidase activity"/>
    <property type="evidence" value="ECO:0007669"/>
    <property type="project" value="TreeGrafter"/>
</dbReference>
<dbReference type="PANTHER" id="PTHR10381">
    <property type="entry name" value="ATP-DEPENDENT CLP PROTEASE PROTEOLYTIC SUBUNIT"/>
    <property type="match status" value="1"/>
</dbReference>
<dbReference type="GO" id="GO:0006515">
    <property type="term" value="P:protein quality control for misfolded or incompletely synthesized proteins"/>
    <property type="evidence" value="ECO:0007669"/>
    <property type="project" value="TreeGrafter"/>
</dbReference>
<sequence>MKGGEELDKIEIPKIQTRLEVKNEVDSQVAELYLYGTIRKAYWWDDEDDCISAKGVRTKLEGLKGKGINVHINSGGGDVFESIAICNLLKQHDGDINVYVDAMAGSGASIIATAGKNVYMFSNSMQMIHKAWTIVLGNADELREEANKLDKIDTSVKASYMSKFAGTEEELEKLIADETYLTAEECLAFGLCTKILEEEKEEDPPENSIKETLFNKYNKKISVDKEKVGNEKPTLFNAFKKQNSGGSE</sequence>
<gene>
    <name evidence="4" type="ORF">SAMN05660297_02753</name>
</gene>
<evidence type="ECO:0000313" key="5">
    <source>
        <dbReference type="Proteomes" id="UP000199568"/>
    </source>
</evidence>
<dbReference type="AlphaFoldDB" id="A0A1I0FES7"/>
<dbReference type="PANTHER" id="PTHR10381:SF70">
    <property type="entry name" value="ATP-DEPENDENT CLP PROTEASE PROTEOLYTIC SUBUNIT"/>
    <property type="match status" value="1"/>
</dbReference>
<evidence type="ECO:0000256" key="1">
    <source>
        <dbReference type="ARBA" id="ARBA00022670"/>
    </source>
</evidence>
<dbReference type="NCBIfam" id="NF045542">
    <property type="entry name" value="Clp_rel_HeadMat"/>
    <property type="match status" value="1"/>
</dbReference>
<dbReference type="GO" id="GO:0004176">
    <property type="term" value="F:ATP-dependent peptidase activity"/>
    <property type="evidence" value="ECO:0007669"/>
    <property type="project" value="TreeGrafter"/>
</dbReference>
<accession>A0A1I0FES7</accession>
<dbReference type="InterPro" id="IPR023562">
    <property type="entry name" value="ClpP/TepA"/>
</dbReference>
<keyword evidence="2" id="KW-0378">Hydrolase</keyword>
<dbReference type="SUPFAM" id="SSF52096">
    <property type="entry name" value="ClpP/crotonase"/>
    <property type="match status" value="1"/>
</dbReference>
<dbReference type="GO" id="GO:0051117">
    <property type="term" value="F:ATPase binding"/>
    <property type="evidence" value="ECO:0007669"/>
    <property type="project" value="TreeGrafter"/>
</dbReference>
<reference evidence="4 5" key="1">
    <citation type="submission" date="2016-10" db="EMBL/GenBank/DDBJ databases">
        <authorList>
            <person name="de Groot N.N."/>
        </authorList>
    </citation>
    <scope>NUCLEOTIDE SEQUENCE [LARGE SCALE GENOMIC DNA]</scope>
    <source>
        <strain evidence="4 5">DSM 18979</strain>
    </source>
</reference>
<dbReference type="STRING" id="426128.SAMN05660297_02753"/>
<dbReference type="EMBL" id="FOHU01000014">
    <property type="protein sequence ID" value="SET55706.1"/>
    <property type="molecule type" value="Genomic_DNA"/>
</dbReference>
<evidence type="ECO:0000313" key="4">
    <source>
        <dbReference type="EMBL" id="SET55706.1"/>
    </source>
</evidence>
<keyword evidence="5" id="KW-1185">Reference proteome</keyword>
<keyword evidence="3" id="KW-0720">Serine protease</keyword>
<keyword evidence="1 4" id="KW-0645">Protease</keyword>
<evidence type="ECO:0000256" key="2">
    <source>
        <dbReference type="ARBA" id="ARBA00022801"/>
    </source>
</evidence>
<dbReference type="GO" id="GO:0009368">
    <property type="term" value="C:endopeptidase Clp complex"/>
    <property type="evidence" value="ECO:0007669"/>
    <property type="project" value="TreeGrafter"/>
</dbReference>
<dbReference type="Proteomes" id="UP000199568">
    <property type="component" value="Unassembled WGS sequence"/>
</dbReference>
<dbReference type="Pfam" id="PF00574">
    <property type="entry name" value="CLP_protease"/>
    <property type="match status" value="1"/>
</dbReference>
<dbReference type="CDD" id="cd07016">
    <property type="entry name" value="S14_ClpP_1"/>
    <property type="match status" value="1"/>
</dbReference>
<dbReference type="Gene3D" id="3.90.226.10">
    <property type="entry name" value="2-enoyl-CoA Hydratase, Chain A, domain 1"/>
    <property type="match status" value="1"/>
</dbReference>
<protein>
    <submittedName>
        <fullName evidence="4">ATP-dependent protease ClpP, protease subunit</fullName>
    </submittedName>
</protein>
<organism evidence="4 5">
    <name type="scientific">Natronincola peptidivorans</name>
    <dbReference type="NCBI Taxonomy" id="426128"/>
    <lineage>
        <taxon>Bacteria</taxon>
        <taxon>Bacillati</taxon>
        <taxon>Bacillota</taxon>
        <taxon>Clostridia</taxon>
        <taxon>Peptostreptococcales</taxon>
        <taxon>Natronincolaceae</taxon>
        <taxon>Natronincola</taxon>
    </lineage>
</organism>
<name>A0A1I0FES7_9FIRM</name>
<proteinExistence type="predicted"/>